<dbReference type="HOGENOM" id="CLU_614416_0_0_1"/>
<proteinExistence type="predicted"/>
<sequence length="428" mass="48847">MQRVKKFPELVTKARALSRFNKIFGDIVDPKDGLEHLDFLEKSGKTWLICLGGYNQSTQYHPGYLLTSIAIEAINWFLISRLIILCLTDNHNLSFYLGDIFYGTSTRFYMNAVFGVSSILLGGIRSFIFWSEQFKNLHWMNYFASIKKNGFRTDMLHISQSDLKILRSRLYISRKIFTFFTPLTIISLASIFTFAVVSNPVTYSSTVRLIFIIGWTGATFVAAVFAIATAIWMSIHVYVLIVYTILRLDHITRVTEGLIRLPIIPVHLIRSVINEQSSLFNSIDKMNNQLSNLFLFGYNYAAFAADFLLYIALIMPKDNLFNNVLVFGFGIEASGIVIIIVYLSSTIHIKTHQTYSYYHEMIEKLPNVMLNETIINYKILGILERIGGPVIGIYIGTMFPLTYYQFATFLLENASLMLLLAGALQNIM</sequence>
<accession>T1K1V2</accession>
<keyword evidence="3" id="KW-1185">Reference proteome</keyword>
<reference evidence="2" key="2">
    <citation type="submission" date="2015-06" db="UniProtKB">
        <authorList>
            <consortium name="EnsemblMetazoa"/>
        </authorList>
    </citation>
    <scope>IDENTIFICATION</scope>
</reference>
<protein>
    <recommendedName>
        <fullName evidence="4">Gustatory receptor</fullName>
    </recommendedName>
</protein>
<feature type="transmembrane region" description="Helical" evidence="1">
    <location>
        <begin position="293"/>
        <end position="314"/>
    </location>
</feature>
<dbReference type="AlphaFoldDB" id="T1K1V2"/>
<dbReference type="EMBL" id="CAEY01001357">
    <property type="status" value="NOT_ANNOTATED_CDS"/>
    <property type="molecule type" value="Genomic_DNA"/>
</dbReference>
<feature type="transmembrane region" description="Helical" evidence="1">
    <location>
        <begin position="176"/>
        <end position="198"/>
    </location>
</feature>
<evidence type="ECO:0000313" key="2">
    <source>
        <dbReference type="EnsemblMetazoa" id="tetur04g02760.1"/>
    </source>
</evidence>
<feature type="transmembrane region" description="Helical" evidence="1">
    <location>
        <begin position="320"/>
        <end position="343"/>
    </location>
</feature>
<reference evidence="3" key="1">
    <citation type="submission" date="2011-08" db="EMBL/GenBank/DDBJ databases">
        <authorList>
            <person name="Rombauts S."/>
        </authorList>
    </citation>
    <scope>NUCLEOTIDE SEQUENCE</scope>
    <source>
        <strain evidence="3">London</strain>
    </source>
</reference>
<keyword evidence="1" id="KW-0812">Transmembrane</keyword>
<keyword evidence="1" id="KW-0472">Membrane</keyword>
<feature type="transmembrane region" description="Helical" evidence="1">
    <location>
        <begin position="64"/>
        <end position="88"/>
    </location>
</feature>
<evidence type="ECO:0000256" key="1">
    <source>
        <dbReference type="SAM" id="Phobius"/>
    </source>
</evidence>
<evidence type="ECO:0008006" key="4">
    <source>
        <dbReference type="Google" id="ProtNLM"/>
    </source>
</evidence>
<name>T1K1V2_TETUR</name>
<keyword evidence="1" id="KW-1133">Transmembrane helix</keyword>
<feature type="transmembrane region" description="Helical" evidence="1">
    <location>
        <begin position="379"/>
        <end position="397"/>
    </location>
</feature>
<evidence type="ECO:0000313" key="3">
    <source>
        <dbReference type="Proteomes" id="UP000015104"/>
    </source>
</evidence>
<organism evidence="2 3">
    <name type="scientific">Tetranychus urticae</name>
    <name type="common">Two-spotted spider mite</name>
    <dbReference type="NCBI Taxonomy" id="32264"/>
    <lineage>
        <taxon>Eukaryota</taxon>
        <taxon>Metazoa</taxon>
        <taxon>Ecdysozoa</taxon>
        <taxon>Arthropoda</taxon>
        <taxon>Chelicerata</taxon>
        <taxon>Arachnida</taxon>
        <taxon>Acari</taxon>
        <taxon>Acariformes</taxon>
        <taxon>Trombidiformes</taxon>
        <taxon>Prostigmata</taxon>
        <taxon>Eleutherengona</taxon>
        <taxon>Raphignathae</taxon>
        <taxon>Tetranychoidea</taxon>
        <taxon>Tetranychidae</taxon>
        <taxon>Tetranychus</taxon>
    </lineage>
</organism>
<dbReference type="EnsemblMetazoa" id="tetur04g02760.1">
    <property type="protein sequence ID" value="tetur04g02760.1"/>
    <property type="gene ID" value="tetur04g02760"/>
</dbReference>
<dbReference type="Proteomes" id="UP000015104">
    <property type="component" value="Unassembled WGS sequence"/>
</dbReference>
<feature type="transmembrane region" description="Helical" evidence="1">
    <location>
        <begin position="210"/>
        <end position="243"/>
    </location>
</feature>
<feature type="transmembrane region" description="Helical" evidence="1">
    <location>
        <begin position="108"/>
        <end position="130"/>
    </location>
</feature>